<feature type="transmembrane region" description="Helical" evidence="1">
    <location>
        <begin position="56"/>
        <end position="74"/>
    </location>
</feature>
<organism evidence="2 3">
    <name type="scientific">Pseudoclavibacter albus</name>
    <dbReference type="NCBI Taxonomy" id="272241"/>
    <lineage>
        <taxon>Bacteria</taxon>
        <taxon>Bacillati</taxon>
        <taxon>Actinomycetota</taxon>
        <taxon>Actinomycetes</taxon>
        <taxon>Micrococcales</taxon>
        <taxon>Microbacteriaceae</taxon>
        <taxon>Pseudoclavibacter</taxon>
    </lineage>
</organism>
<evidence type="ECO:0000313" key="3">
    <source>
        <dbReference type="Proteomes" id="UP001525379"/>
    </source>
</evidence>
<keyword evidence="3" id="KW-1185">Reference proteome</keyword>
<keyword evidence="1" id="KW-0812">Transmembrane</keyword>
<dbReference type="RefSeq" id="WP_206394336.1">
    <property type="nucleotide sequence ID" value="NZ_JAFDPW010000001.1"/>
</dbReference>
<dbReference type="Proteomes" id="UP001525379">
    <property type="component" value="Unassembled WGS sequence"/>
</dbReference>
<evidence type="ECO:0000313" key="2">
    <source>
        <dbReference type="EMBL" id="MCT2042686.1"/>
    </source>
</evidence>
<gene>
    <name evidence="2" type="ORF">M3D15_04970</name>
</gene>
<keyword evidence="1" id="KW-1133">Transmembrane helix</keyword>
<feature type="transmembrane region" description="Helical" evidence="1">
    <location>
        <begin position="6"/>
        <end position="23"/>
    </location>
</feature>
<comment type="caution">
    <text evidence="2">The sequence shown here is derived from an EMBL/GenBank/DDBJ whole genome shotgun (WGS) entry which is preliminary data.</text>
</comment>
<evidence type="ECO:0000256" key="1">
    <source>
        <dbReference type="SAM" id="Phobius"/>
    </source>
</evidence>
<keyword evidence="1" id="KW-0472">Membrane</keyword>
<name>A0ABT2HWJ5_9MICO</name>
<feature type="transmembrane region" description="Helical" evidence="1">
    <location>
        <begin position="30"/>
        <end position="50"/>
    </location>
</feature>
<proteinExistence type="predicted"/>
<accession>A0ABT2HWJ5</accession>
<protein>
    <submittedName>
        <fullName evidence="2">Uncharacterized protein</fullName>
    </submittedName>
</protein>
<sequence>MVNFLLSVTFACGLIIAALHVINRRFIAPIYDVILNLIAFASAVTTSILLQHWLPASLSALAVLAWIWLGGRTLKARAAGDTTRGQRAQ</sequence>
<reference evidence="2 3" key="1">
    <citation type="submission" date="2022-04" db="EMBL/GenBank/DDBJ databases">
        <title>Human microbiome associated bacterial genomes.</title>
        <authorList>
            <person name="Sandstrom S."/>
            <person name="Salamzade R."/>
            <person name="Kalan L.R."/>
        </authorList>
    </citation>
    <scope>NUCLEOTIDE SEQUENCE [LARGE SCALE GENOMIC DNA]</scope>
    <source>
        <strain evidence="3">p3-SID1799</strain>
    </source>
</reference>
<dbReference type="EMBL" id="JALXSQ010000014">
    <property type="protein sequence ID" value="MCT2042686.1"/>
    <property type="molecule type" value="Genomic_DNA"/>
</dbReference>